<dbReference type="KEGG" id="bdr:105229244"/>
<dbReference type="OrthoDB" id="439993at2759"/>
<dbReference type="GO" id="GO:0003729">
    <property type="term" value="F:mRNA binding"/>
    <property type="evidence" value="ECO:0007669"/>
    <property type="project" value="TreeGrafter"/>
</dbReference>
<dbReference type="PROSITE" id="PS50102">
    <property type="entry name" value="RRM"/>
    <property type="match status" value="1"/>
</dbReference>
<dbReference type="GO" id="GO:1990904">
    <property type="term" value="C:ribonucleoprotein complex"/>
    <property type="evidence" value="ECO:0007669"/>
    <property type="project" value="UniProtKB-UniRule"/>
</dbReference>
<dbReference type="GO" id="GO:0005829">
    <property type="term" value="C:cytosol"/>
    <property type="evidence" value="ECO:0007669"/>
    <property type="project" value="TreeGrafter"/>
</dbReference>
<dbReference type="Pfam" id="PF05383">
    <property type="entry name" value="La"/>
    <property type="match status" value="1"/>
</dbReference>
<dbReference type="InterPro" id="IPR002344">
    <property type="entry name" value="Lupus_La"/>
</dbReference>
<dbReference type="InterPro" id="IPR045180">
    <property type="entry name" value="La_dom_prot"/>
</dbReference>
<feature type="domain" description="XRRM" evidence="8">
    <location>
        <begin position="282"/>
        <end position="404"/>
    </location>
</feature>
<gene>
    <name evidence="9" type="primary">LA</name>
</gene>
<feature type="domain" description="RRM" evidence="6">
    <location>
        <begin position="175"/>
        <end position="256"/>
    </location>
</feature>
<proteinExistence type="predicted"/>
<dbReference type="InterPro" id="IPR035979">
    <property type="entry name" value="RBD_domain_sf"/>
</dbReference>
<dbReference type="PRINTS" id="PR00302">
    <property type="entry name" value="LUPUSLA"/>
</dbReference>
<keyword evidence="3" id="KW-0539">Nucleus</keyword>
<dbReference type="SUPFAM" id="SSF54928">
    <property type="entry name" value="RNA-binding domain, RBD"/>
    <property type="match status" value="2"/>
</dbReference>
<feature type="compositionally biased region" description="Basic and acidic residues" evidence="5">
    <location>
        <begin position="33"/>
        <end position="62"/>
    </location>
</feature>
<dbReference type="Pfam" id="PF08777">
    <property type="entry name" value="RRM_3"/>
    <property type="match status" value="1"/>
</dbReference>
<evidence type="ECO:0000259" key="6">
    <source>
        <dbReference type="PROSITE" id="PS50102"/>
    </source>
</evidence>
<dbReference type="GO" id="GO:0045727">
    <property type="term" value="P:positive regulation of translation"/>
    <property type="evidence" value="ECO:0007669"/>
    <property type="project" value="TreeGrafter"/>
</dbReference>
<evidence type="ECO:0000313" key="9">
    <source>
        <dbReference type="EMBL" id="JAC46013.1"/>
    </source>
</evidence>
<dbReference type="SMART" id="SM00360">
    <property type="entry name" value="RRM"/>
    <property type="match status" value="1"/>
</dbReference>
<feature type="region of interest" description="Disordered" evidence="5">
    <location>
        <begin position="150"/>
        <end position="170"/>
    </location>
</feature>
<dbReference type="CDD" id="cd12291">
    <property type="entry name" value="RRM1_La"/>
    <property type="match status" value="1"/>
</dbReference>
<feature type="compositionally biased region" description="Basic residues" evidence="5">
    <location>
        <begin position="381"/>
        <end position="402"/>
    </location>
</feature>
<dbReference type="CTD" id="35305"/>
<dbReference type="InterPro" id="IPR000504">
    <property type="entry name" value="RRM_dom"/>
</dbReference>
<evidence type="ECO:0000256" key="1">
    <source>
        <dbReference type="ARBA" id="ARBA00004123"/>
    </source>
</evidence>
<dbReference type="Gene3D" id="1.10.10.10">
    <property type="entry name" value="Winged helix-like DNA-binding domain superfamily/Winged helix DNA-binding domain"/>
    <property type="match status" value="1"/>
</dbReference>
<feature type="domain" description="HTH La-type RNA-binding" evidence="7">
    <location>
        <begin position="70"/>
        <end position="163"/>
    </location>
</feature>
<dbReference type="InterPro" id="IPR006630">
    <property type="entry name" value="La_HTH"/>
</dbReference>
<dbReference type="PROSITE" id="PS51939">
    <property type="entry name" value="XRRM"/>
    <property type="match status" value="1"/>
</dbReference>
<dbReference type="InterPro" id="IPR012677">
    <property type="entry name" value="Nucleotide-bd_a/b_plait_sf"/>
</dbReference>
<dbReference type="GO" id="GO:0010494">
    <property type="term" value="C:cytoplasmic stress granule"/>
    <property type="evidence" value="ECO:0007669"/>
    <property type="project" value="TreeGrafter"/>
</dbReference>
<dbReference type="SMART" id="SM00715">
    <property type="entry name" value="LA"/>
    <property type="match status" value="1"/>
</dbReference>
<dbReference type="PANTHER" id="PTHR22792">
    <property type="entry name" value="LUPUS LA PROTEIN-RELATED"/>
    <property type="match status" value="1"/>
</dbReference>
<comment type="subcellular location">
    <subcellularLocation>
        <location evidence="1">Nucleus</location>
    </subcellularLocation>
</comment>
<dbReference type="PROSITE" id="PS50961">
    <property type="entry name" value="HTH_LA"/>
    <property type="match status" value="1"/>
</dbReference>
<evidence type="ECO:0000256" key="5">
    <source>
        <dbReference type="SAM" id="MobiDB-lite"/>
    </source>
</evidence>
<feature type="region of interest" description="Disordered" evidence="5">
    <location>
        <begin position="1"/>
        <end position="71"/>
    </location>
</feature>
<evidence type="ECO:0000259" key="8">
    <source>
        <dbReference type="PROSITE" id="PS51939"/>
    </source>
</evidence>
<reference evidence="9" key="1">
    <citation type="journal article" date="2014" name="BMC Genomics">
        <title>Characterizing the developmental transcriptome of the oriental fruit fly, Bactrocera dorsalis (Diptera: Tephritidae) through comparative genomic analysis with Drosophila melanogaster utilizing modENCODE datasets.</title>
        <authorList>
            <person name="Geib S.M."/>
            <person name="Calla B."/>
            <person name="Hall B."/>
            <person name="Hou S."/>
            <person name="Manoukis N.C."/>
        </authorList>
    </citation>
    <scope>NUCLEOTIDE SEQUENCE</scope>
    <source>
        <strain evidence="9">Punador</strain>
    </source>
</reference>
<dbReference type="CDD" id="cd08028">
    <property type="entry name" value="LARP_3"/>
    <property type="match status" value="1"/>
</dbReference>
<sequence>MADVADIPVEEVKNGASEKAEEVATENPTIIADEIKKDSAAEIKEDSAEEKSDVAEETKKDSSEDENAGDVQLTKQERAIIRQVEYYFSDANLRRDKFLLEQISKDEEGWVPLSVLLTFKRLSSLSTDPVEIIDSLIKSDEGLLEISEDKEKLRRHPERPIPEHNEEQRKEVQSRTAYAKGFPLETTMSELIDFFAPYEKVLHITMRKYLDKPTKTYKFKGSVFVTFAKKEQAQEFIEKDKVLYKERELVRKWQDKYYEDKKEETKSKSKKGKAKVEEEKLQLPKGTVVYFENCTDVVTRELLREAVEKIEGNWEIAYIDYSKGDKTGHIRFSDENNGSQFLEKLTENKLKLSDDLELVLRTLSEEEEKTYLAKAVEQMKSRRNHHNKNKFGHGNRKRRGGHEHRNDEKKRRS</sequence>
<dbReference type="EMBL" id="GAKP01012939">
    <property type="protein sequence ID" value="JAC46013.1"/>
    <property type="molecule type" value="Transcribed_RNA"/>
</dbReference>
<dbReference type="InterPro" id="IPR036390">
    <property type="entry name" value="WH_DNA-bd_sf"/>
</dbReference>
<dbReference type="AlphaFoldDB" id="A0A034VWU6"/>
<dbReference type="Gene3D" id="3.30.70.330">
    <property type="match status" value="2"/>
</dbReference>
<name>A0A034VWU6_BACDO</name>
<dbReference type="GO" id="GO:0008033">
    <property type="term" value="P:tRNA processing"/>
    <property type="evidence" value="ECO:0007669"/>
    <property type="project" value="TreeGrafter"/>
</dbReference>
<dbReference type="Pfam" id="PF00076">
    <property type="entry name" value="RRM_1"/>
    <property type="match status" value="1"/>
</dbReference>
<dbReference type="PANTHER" id="PTHR22792:SF166">
    <property type="entry name" value="LUPUS LA PROTEIN HOMOLOG"/>
    <property type="match status" value="1"/>
</dbReference>
<dbReference type="GO" id="GO:0005634">
    <property type="term" value="C:nucleus"/>
    <property type="evidence" value="ECO:0007669"/>
    <property type="project" value="UniProtKB-SubCell"/>
</dbReference>
<protein>
    <submittedName>
        <fullName evidence="9">La protein-like protein</fullName>
    </submittedName>
</protein>
<evidence type="ECO:0000256" key="2">
    <source>
        <dbReference type="ARBA" id="ARBA00022884"/>
    </source>
</evidence>
<organism evidence="9">
    <name type="scientific">Bactrocera dorsalis</name>
    <name type="common">Oriental fruit fly</name>
    <name type="synonym">Dacus dorsalis</name>
    <dbReference type="NCBI Taxonomy" id="27457"/>
    <lineage>
        <taxon>Eukaryota</taxon>
        <taxon>Metazoa</taxon>
        <taxon>Ecdysozoa</taxon>
        <taxon>Arthropoda</taxon>
        <taxon>Hexapoda</taxon>
        <taxon>Insecta</taxon>
        <taxon>Pterygota</taxon>
        <taxon>Neoptera</taxon>
        <taxon>Endopterygota</taxon>
        <taxon>Diptera</taxon>
        <taxon>Brachycera</taxon>
        <taxon>Muscomorpha</taxon>
        <taxon>Tephritoidea</taxon>
        <taxon>Tephritidae</taxon>
        <taxon>Bactrocera</taxon>
        <taxon>Bactrocera</taxon>
    </lineage>
</organism>
<dbReference type="InterPro" id="IPR036388">
    <property type="entry name" value="WH-like_DNA-bd_sf"/>
</dbReference>
<accession>A0A034VWU6</accession>
<dbReference type="GeneID" id="105229244"/>
<feature type="compositionally biased region" description="Basic and acidic residues" evidence="5">
    <location>
        <begin position="10"/>
        <end position="22"/>
    </location>
</feature>
<dbReference type="RefSeq" id="XP_011207686.2">
    <property type="nucleotide sequence ID" value="XM_011209384.4"/>
</dbReference>
<feature type="compositionally biased region" description="Basic and acidic residues" evidence="5">
    <location>
        <begin position="403"/>
        <end position="413"/>
    </location>
</feature>
<evidence type="ECO:0000256" key="3">
    <source>
        <dbReference type="ARBA" id="ARBA00023242"/>
    </source>
</evidence>
<feature type="region of interest" description="Disordered" evidence="5">
    <location>
        <begin position="377"/>
        <end position="413"/>
    </location>
</feature>
<evidence type="ECO:0000259" key="7">
    <source>
        <dbReference type="PROSITE" id="PS50961"/>
    </source>
</evidence>
<evidence type="ECO:0000256" key="4">
    <source>
        <dbReference type="PROSITE-ProRule" id="PRU00332"/>
    </source>
</evidence>
<keyword evidence="2 4" id="KW-0694">RNA-binding</keyword>
<dbReference type="InterPro" id="IPR014886">
    <property type="entry name" value="La_xRRM"/>
</dbReference>
<dbReference type="SUPFAM" id="SSF46785">
    <property type="entry name" value="Winged helix' DNA-binding domain"/>
    <property type="match status" value="1"/>
</dbReference>